<dbReference type="InParanoid" id="B9RS67"/>
<evidence type="ECO:0000313" key="3">
    <source>
        <dbReference type="Proteomes" id="UP000008311"/>
    </source>
</evidence>
<dbReference type="Proteomes" id="UP000008311">
    <property type="component" value="Unassembled WGS sequence"/>
</dbReference>
<feature type="chain" id="PRO_5002888668" evidence="1">
    <location>
        <begin position="24"/>
        <end position="76"/>
    </location>
</feature>
<name>B9RS67_RICCO</name>
<keyword evidence="1" id="KW-0732">Signal</keyword>
<accession>B9RS67</accession>
<reference evidence="3" key="1">
    <citation type="journal article" date="2010" name="Nat. Biotechnol.">
        <title>Draft genome sequence of the oilseed species Ricinus communis.</title>
        <authorList>
            <person name="Chan A.P."/>
            <person name="Crabtree J."/>
            <person name="Zhao Q."/>
            <person name="Lorenzi H."/>
            <person name="Orvis J."/>
            <person name="Puiu D."/>
            <person name="Melake-Berhan A."/>
            <person name="Jones K.M."/>
            <person name="Redman J."/>
            <person name="Chen G."/>
            <person name="Cahoon E.B."/>
            <person name="Gedil M."/>
            <person name="Stanke M."/>
            <person name="Haas B.J."/>
            <person name="Wortman J.R."/>
            <person name="Fraser-Liggett C.M."/>
            <person name="Ravel J."/>
            <person name="Rabinowicz P.D."/>
        </authorList>
    </citation>
    <scope>NUCLEOTIDE SEQUENCE [LARGE SCALE GENOMIC DNA]</scope>
    <source>
        <strain evidence="3">cv. Hale</strain>
    </source>
</reference>
<organism evidence="2 3">
    <name type="scientific">Ricinus communis</name>
    <name type="common">Castor bean</name>
    <dbReference type="NCBI Taxonomy" id="3988"/>
    <lineage>
        <taxon>Eukaryota</taxon>
        <taxon>Viridiplantae</taxon>
        <taxon>Streptophyta</taxon>
        <taxon>Embryophyta</taxon>
        <taxon>Tracheophyta</taxon>
        <taxon>Spermatophyta</taxon>
        <taxon>Magnoliopsida</taxon>
        <taxon>eudicotyledons</taxon>
        <taxon>Gunneridae</taxon>
        <taxon>Pentapetalae</taxon>
        <taxon>rosids</taxon>
        <taxon>fabids</taxon>
        <taxon>Malpighiales</taxon>
        <taxon>Euphorbiaceae</taxon>
        <taxon>Acalyphoideae</taxon>
        <taxon>Acalypheae</taxon>
        <taxon>Ricinus</taxon>
    </lineage>
</organism>
<dbReference type="EMBL" id="EQ973807">
    <property type="protein sequence ID" value="EEF45927.1"/>
    <property type="molecule type" value="Genomic_DNA"/>
</dbReference>
<evidence type="ECO:0000256" key="1">
    <source>
        <dbReference type="SAM" id="SignalP"/>
    </source>
</evidence>
<evidence type="ECO:0000313" key="2">
    <source>
        <dbReference type="EMBL" id="EEF45927.1"/>
    </source>
</evidence>
<sequence>MFPVQFHLLIIGFVATGSYIAAAVKPTPLAIAVQEGLKLAHKLRLDKFYGKPVKFLSIDRILVLQHEAAAMAIRCD</sequence>
<keyword evidence="3" id="KW-1185">Reference proteome</keyword>
<feature type="signal peptide" evidence="1">
    <location>
        <begin position="1"/>
        <end position="23"/>
    </location>
</feature>
<gene>
    <name evidence="2" type="ORF">RCOM_0803400</name>
</gene>
<dbReference type="AlphaFoldDB" id="B9RS67"/>
<proteinExistence type="predicted"/>
<protein>
    <submittedName>
        <fullName evidence="2">Uncharacterized protein</fullName>
    </submittedName>
</protein>